<dbReference type="OrthoDB" id="10282735at2759"/>
<evidence type="ECO:0000313" key="2">
    <source>
        <dbReference type="Proteomes" id="UP000000286"/>
    </source>
</evidence>
<gene>
    <name evidence="1" type="ORF">EC1118_1D0_3928g</name>
</gene>
<dbReference type="HOGENOM" id="CLU_1305734_0_0_1"/>
<organism evidence="1 2">
    <name type="scientific">Saccharomyces cerevisiae (strain Lalvin EC1118 / Prise de mousse)</name>
    <name type="common">Baker's yeast</name>
    <dbReference type="NCBI Taxonomy" id="643680"/>
    <lineage>
        <taxon>Eukaryota</taxon>
        <taxon>Fungi</taxon>
        <taxon>Dikarya</taxon>
        <taxon>Ascomycota</taxon>
        <taxon>Saccharomycotina</taxon>
        <taxon>Saccharomycetes</taxon>
        <taxon>Saccharomycetales</taxon>
        <taxon>Saccharomycetaceae</taxon>
        <taxon>Saccharomyces</taxon>
    </lineage>
</organism>
<dbReference type="Proteomes" id="UP000000286">
    <property type="component" value="Chromosome IV"/>
</dbReference>
<name>C8Z552_YEAS8</name>
<accession>C8Z552</accession>
<dbReference type="EMBL" id="FN393063">
    <property type="protein sequence ID" value="CAY78641.1"/>
    <property type="molecule type" value="Genomic_DNA"/>
</dbReference>
<sequence length="233" mass="27540">MYRFCAHAYLLLKYEKYHNQNQQLKKLWASFRCLFRLAAFALPRRYQSFFEAELILKNSTLETRLTLYRRLRSRLRLKNKNYTRSSSIMFNIQTTFPPHGEMKTFIVLREVDLLLLSLEFMNVSLARADLLVRNLHYFAIHSTLVMLHQYEYIYLMLTSGFCRYLGVCFFYDNTKICNSWCDAWAVEGYGLVITKLMKKVAAAIKGAITSCDHLLCGSWFTTYNFSINSLRIN</sequence>
<dbReference type="AlphaFoldDB" id="C8Z552"/>
<proteinExistence type="predicted"/>
<protein>
    <submittedName>
        <fullName evidence="1">Vps61p</fullName>
    </submittedName>
</protein>
<evidence type="ECO:0000313" key="1">
    <source>
        <dbReference type="EMBL" id="CAY78641.1"/>
    </source>
</evidence>
<reference evidence="1 2" key="1">
    <citation type="journal article" date="2009" name="Proc. Natl. Acad. Sci. U.S.A.">
        <title>Eukaryote-to-eukaryote gene transfer events revealed by the genome sequence of the wine yeast Saccharomyces cerevisiae EC1118.</title>
        <authorList>
            <person name="Novo M."/>
            <person name="Bigey F."/>
            <person name="Beyne E."/>
            <person name="Galeote V."/>
            <person name="Gavory F."/>
            <person name="Mallet S."/>
            <person name="Cambot B."/>
            <person name="Legras J.L."/>
            <person name="Wincker P."/>
            <person name="Casaregola S."/>
            <person name="Dequin S."/>
        </authorList>
    </citation>
    <scope>NUCLEOTIDE SEQUENCE [LARGE SCALE GENOMIC DNA]</scope>
    <source>
        <strain evidence="2">Lalvin EC1118 / Prise de mousse</strain>
    </source>
</reference>